<evidence type="ECO:0000256" key="1">
    <source>
        <dbReference type="ARBA" id="ARBA00009737"/>
    </source>
</evidence>
<dbReference type="Pfam" id="PF05755">
    <property type="entry name" value="REF"/>
    <property type="match status" value="1"/>
</dbReference>
<protein>
    <submittedName>
        <fullName evidence="2">Uncharacterized protein</fullName>
    </submittedName>
</protein>
<sequence>MYLKRLPGSNGSFGTSTSSRETIVYDGLDFRKPAIAGETASERCHREAVVQSAASASGQLARGGQSVRPGREEEVLEMARWGQQPEHRASRRERDGTTQRLTILEDLGNTVIDVVHFIFKKARKLPFPVGKSVAYAEDTLGPLLQPLIANAEEEGLHLLALADNKINAASDAAVNNIPLASVLVTPLHVVLSGQALDIMQKGLETVRRRGVVGCTADAWVEYEPVVKNKCQGVYKLVNKVPGSFLVEYVLHDIGSPWVSRVSQWLINQSEKKCKHEHLFADREMVSSHIGCSIKETNDVKSAEDAYPPTQEVVNDSQKLTADVKADCSMEATKGCTSEISVIPVEEQKQESPSDDHKGKLLHVTPPDDDLEEHDDILDLFNTWGLGGNAISPKGLQNLRTMSMRIQPGFNASIESERSVMSKPVSKSFRL</sequence>
<comment type="caution">
    <text evidence="2">The sequence shown here is derived from an EMBL/GenBank/DDBJ whole genome shotgun (WGS) entry which is preliminary data.</text>
</comment>
<dbReference type="AlphaFoldDB" id="A0A176VVD6"/>
<dbReference type="InterPro" id="IPR008802">
    <property type="entry name" value="REF"/>
</dbReference>
<dbReference type="Proteomes" id="UP000077202">
    <property type="component" value="Unassembled WGS sequence"/>
</dbReference>
<name>A0A176VVD6_MARPO</name>
<accession>A0A176VVD6</accession>
<comment type="similarity">
    <text evidence="1">Belongs to the REF/SRPP family.</text>
</comment>
<gene>
    <name evidence="2" type="ORF">AXG93_369s1300</name>
</gene>
<dbReference type="EMBL" id="LVLJ01002763">
    <property type="protein sequence ID" value="OAE23836.1"/>
    <property type="molecule type" value="Genomic_DNA"/>
</dbReference>
<evidence type="ECO:0000313" key="3">
    <source>
        <dbReference type="Proteomes" id="UP000077202"/>
    </source>
</evidence>
<organism evidence="2 3">
    <name type="scientific">Marchantia polymorpha subsp. ruderalis</name>
    <dbReference type="NCBI Taxonomy" id="1480154"/>
    <lineage>
        <taxon>Eukaryota</taxon>
        <taxon>Viridiplantae</taxon>
        <taxon>Streptophyta</taxon>
        <taxon>Embryophyta</taxon>
        <taxon>Marchantiophyta</taxon>
        <taxon>Marchantiopsida</taxon>
        <taxon>Marchantiidae</taxon>
        <taxon>Marchantiales</taxon>
        <taxon>Marchantiaceae</taxon>
        <taxon>Marchantia</taxon>
    </lineage>
</organism>
<evidence type="ECO:0000313" key="2">
    <source>
        <dbReference type="EMBL" id="OAE23836.1"/>
    </source>
</evidence>
<keyword evidence="3" id="KW-1185">Reference proteome</keyword>
<proteinExistence type="inferred from homology"/>
<reference evidence="2" key="1">
    <citation type="submission" date="2016-03" db="EMBL/GenBank/DDBJ databases">
        <title>Mechanisms controlling the formation of the plant cell surface in tip-growing cells are functionally conserved among land plants.</title>
        <authorList>
            <person name="Honkanen S."/>
            <person name="Jones V.A."/>
            <person name="Morieri G."/>
            <person name="Champion C."/>
            <person name="Hetherington A.J."/>
            <person name="Kelly S."/>
            <person name="Saint-Marcoux D."/>
            <person name="Proust H."/>
            <person name="Prescott H."/>
            <person name="Dolan L."/>
        </authorList>
    </citation>
    <scope>NUCLEOTIDE SEQUENCE [LARGE SCALE GENOMIC DNA]</scope>
    <source>
        <tissue evidence="2">Whole gametophyte</tissue>
    </source>
</reference>